<evidence type="ECO:0000313" key="1">
    <source>
        <dbReference type="EMBL" id="SVC28677.1"/>
    </source>
</evidence>
<name>A0A382L117_9ZZZZ</name>
<feature type="non-terminal residue" evidence="1">
    <location>
        <position position="35"/>
    </location>
</feature>
<reference evidence="1" key="1">
    <citation type="submission" date="2018-05" db="EMBL/GenBank/DDBJ databases">
        <authorList>
            <person name="Lanie J.A."/>
            <person name="Ng W.-L."/>
            <person name="Kazmierczak K.M."/>
            <person name="Andrzejewski T.M."/>
            <person name="Davidsen T.M."/>
            <person name="Wayne K.J."/>
            <person name="Tettelin H."/>
            <person name="Glass J.I."/>
            <person name="Rusch D."/>
            <person name="Podicherti R."/>
            <person name="Tsui H.-C.T."/>
            <person name="Winkler M.E."/>
        </authorList>
    </citation>
    <scope>NUCLEOTIDE SEQUENCE</scope>
</reference>
<dbReference type="EMBL" id="UINC01083200">
    <property type="protein sequence ID" value="SVC28677.1"/>
    <property type="molecule type" value="Genomic_DNA"/>
</dbReference>
<dbReference type="AlphaFoldDB" id="A0A382L117"/>
<sequence>MATEFPSTKRLTVGDCAAMSENLFDLSGEVAVVIG</sequence>
<protein>
    <submittedName>
        <fullName evidence="1">Uncharacterized protein</fullName>
    </submittedName>
</protein>
<gene>
    <name evidence="1" type="ORF">METZ01_LOCUS281531</name>
</gene>
<proteinExistence type="predicted"/>
<accession>A0A382L117</accession>
<organism evidence="1">
    <name type="scientific">marine metagenome</name>
    <dbReference type="NCBI Taxonomy" id="408172"/>
    <lineage>
        <taxon>unclassified sequences</taxon>
        <taxon>metagenomes</taxon>
        <taxon>ecological metagenomes</taxon>
    </lineage>
</organism>